<sequence length="146" mass="16065">MDQIEYVYTAGMTESEVDERLRESEAGVLSLADGGDAYAVPVSFHYDGASLHFRLGDEGDGRKFEFADATDRASFVLFDADGDDSWSVVAAGPLDRLSDAEADEYDAATLDERFGSLRVFGESVEETDLALYELRVEEVTGRRTVE</sequence>
<proteinExistence type="predicted"/>
<dbReference type="Proteomes" id="UP000017840">
    <property type="component" value="Unassembled WGS sequence"/>
</dbReference>
<evidence type="ECO:0000313" key="1">
    <source>
        <dbReference type="EMBL" id="ESP89986.1"/>
    </source>
</evidence>
<dbReference type="EMBL" id="ASGZ01000002">
    <property type="protein sequence ID" value="ESP89986.1"/>
    <property type="molecule type" value="Genomic_DNA"/>
</dbReference>
<gene>
    <name evidence="1" type="ORF">K933_00447</name>
</gene>
<keyword evidence="2" id="KW-1185">Reference proteome</keyword>
<dbReference type="SUPFAM" id="SSF50475">
    <property type="entry name" value="FMN-binding split barrel"/>
    <property type="match status" value="1"/>
</dbReference>
<dbReference type="Pfam" id="PF12900">
    <property type="entry name" value="Pyridox_ox_2"/>
    <property type="match status" value="1"/>
</dbReference>
<name>V4GXU9_9EURY</name>
<evidence type="ECO:0000313" key="2">
    <source>
        <dbReference type="Proteomes" id="UP000017840"/>
    </source>
</evidence>
<dbReference type="InterPro" id="IPR012349">
    <property type="entry name" value="Split_barrel_FMN-bd"/>
</dbReference>
<reference evidence="1 2" key="1">
    <citation type="journal article" date="2013" name="Genome Announc.">
        <title>Draft Genome Sequence of 'Candidatus Halobonum tyrrellensis' Strain G22, Isolated from the Hypersaline Waters of Lake Tyrrell, Australia.</title>
        <authorList>
            <person name="Ugalde J.A."/>
            <person name="Narasingarao P."/>
            <person name="Kuo S."/>
            <person name="Podell S."/>
            <person name="Allen E.E."/>
        </authorList>
    </citation>
    <scope>NUCLEOTIDE SEQUENCE [LARGE SCALE GENOMIC DNA]</scope>
    <source>
        <strain evidence="1 2">G22</strain>
    </source>
</reference>
<dbReference type="RefSeq" id="WP_023392690.1">
    <property type="nucleotide sequence ID" value="NZ_ASGZ01000002.1"/>
</dbReference>
<dbReference type="InterPro" id="IPR024747">
    <property type="entry name" value="Pyridox_Oxase-rel"/>
</dbReference>
<organism evidence="1 2">
    <name type="scientific">Candidatus Halobonum tyrrellensis G22</name>
    <dbReference type="NCBI Taxonomy" id="1324957"/>
    <lineage>
        <taxon>Archaea</taxon>
        <taxon>Methanobacteriati</taxon>
        <taxon>Methanobacteriota</taxon>
        <taxon>Stenosarchaea group</taxon>
        <taxon>Halobacteria</taxon>
        <taxon>Halobacteriales</taxon>
        <taxon>Haloferacaceae</taxon>
        <taxon>Candidatus Halobonum</taxon>
    </lineage>
</organism>
<protein>
    <submittedName>
        <fullName evidence="1">Flavin-nucleotide-binding protein</fullName>
    </submittedName>
</protein>
<dbReference type="Gene3D" id="2.30.110.10">
    <property type="entry name" value="Electron Transport, Fmn-binding Protein, Chain A"/>
    <property type="match status" value="1"/>
</dbReference>
<dbReference type="AlphaFoldDB" id="V4GXU9"/>
<comment type="caution">
    <text evidence="1">The sequence shown here is derived from an EMBL/GenBank/DDBJ whole genome shotgun (WGS) entry which is preliminary data.</text>
</comment>
<dbReference type="eggNOG" id="arCOG00514">
    <property type="taxonomic scope" value="Archaea"/>
</dbReference>
<accession>V4GXU9</accession>
<dbReference type="OrthoDB" id="288110at2157"/>